<dbReference type="AlphaFoldDB" id="A0A3S2VPL0"/>
<keyword evidence="3" id="KW-1185">Reference proteome</keyword>
<dbReference type="EMBL" id="SACP01000038">
    <property type="protein sequence ID" value="RVU13957.1"/>
    <property type="molecule type" value="Genomic_DNA"/>
</dbReference>
<proteinExistence type="predicted"/>
<sequence>MFDICEPDVSPPPAVALRPERDATATHEAERLAALLEGILPTKIPDEAVCIALAQRHLLVTARDRAP</sequence>
<dbReference type="Proteomes" id="UP000286997">
    <property type="component" value="Unassembled WGS sequence"/>
</dbReference>
<evidence type="ECO:0000256" key="1">
    <source>
        <dbReference type="SAM" id="MobiDB-lite"/>
    </source>
</evidence>
<protein>
    <submittedName>
        <fullName evidence="2">Uncharacterized protein</fullName>
    </submittedName>
</protein>
<dbReference type="RefSeq" id="WP_127733656.1">
    <property type="nucleotide sequence ID" value="NZ_SACP01000038.1"/>
</dbReference>
<accession>A0A3S2VPL0</accession>
<name>A0A3S2VPL0_9HYPH</name>
<comment type="caution">
    <text evidence="2">The sequence shown here is derived from an EMBL/GenBank/DDBJ whole genome shotgun (WGS) entry which is preliminary data.</text>
</comment>
<evidence type="ECO:0000313" key="2">
    <source>
        <dbReference type="EMBL" id="RVU13957.1"/>
    </source>
</evidence>
<evidence type="ECO:0000313" key="3">
    <source>
        <dbReference type="Proteomes" id="UP000286997"/>
    </source>
</evidence>
<gene>
    <name evidence="2" type="ORF">EOE48_25310</name>
</gene>
<feature type="region of interest" description="Disordered" evidence="1">
    <location>
        <begin position="1"/>
        <end position="23"/>
    </location>
</feature>
<reference evidence="2 3" key="1">
    <citation type="submission" date="2019-01" db="EMBL/GenBank/DDBJ databases">
        <authorList>
            <person name="Chen W.-M."/>
        </authorList>
    </citation>
    <scope>NUCLEOTIDE SEQUENCE [LARGE SCALE GENOMIC DNA]</scope>
    <source>
        <strain evidence="2 3">TER-1</strain>
    </source>
</reference>
<organism evidence="2 3">
    <name type="scientific">Methylobacterium oryzihabitans</name>
    <dbReference type="NCBI Taxonomy" id="2499852"/>
    <lineage>
        <taxon>Bacteria</taxon>
        <taxon>Pseudomonadati</taxon>
        <taxon>Pseudomonadota</taxon>
        <taxon>Alphaproteobacteria</taxon>
        <taxon>Hyphomicrobiales</taxon>
        <taxon>Methylobacteriaceae</taxon>
        <taxon>Methylobacterium</taxon>
    </lineage>
</organism>